<evidence type="ECO:0000313" key="5">
    <source>
        <dbReference type="Proteomes" id="UP000499080"/>
    </source>
</evidence>
<dbReference type="InterPro" id="IPR027806">
    <property type="entry name" value="HARBI1_dom"/>
</dbReference>
<dbReference type="OrthoDB" id="6419587at2759"/>
<organism evidence="4 5">
    <name type="scientific">Araneus ventricosus</name>
    <name type="common">Orbweaver spider</name>
    <name type="synonym">Epeira ventricosa</name>
    <dbReference type="NCBI Taxonomy" id="182803"/>
    <lineage>
        <taxon>Eukaryota</taxon>
        <taxon>Metazoa</taxon>
        <taxon>Ecdysozoa</taxon>
        <taxon>Arthropoda</taxon>
        <taxon>Chelicerata</taxon>
        <taxon>Arachnida</taxon>
        <taxon>Araneae</taxon>
        <taxon>Araneomorphae</taxon>
        <taxon>Entelegynae</taxon>
        <taxon>Araneoidea</taxon>
        <taxon>Araneidae</taxon>
        <taxon>Araneus</taxon>
    </lineage>
</organism>
<feature type="domain" description="DDE Tnp4" evidence="3">
    <location>
        <begin position="2"/>
        <end position="138"/>
    </location>
</feature>
<name>A0A4Y2ETI7_ARAVE</name>
<evidence type="ECO:0000259" key="3">
    <source>
        <dbReference type="Pfam" id="PF13359"/>
    </source>
</evidence>
<keyword evidence="5" id="KW-1185">Reference proteome</keyword>
<dbReference type="Pfam" id="PF13359">
    <property type="entry name" value="DDE_Tnp_4"/>
    <property type="match status" value="1"/>
</dbReference>
<dbReference type="AlphaFoldDB" id="A0A4Y2ETI7"/>
<dbReference type="EMBL" id="BGPR01000692">
    <property type="protein sequence ID" value="GBM31837.1"/>
    <property type="molecule type" value="Genomic_DNA"/>
</dbReference>
<dbReference type="GO" id="GO:0046872">
    <property type="term" value="F:metal ion binding"/>
    <property type="evidence" value="ECO:0007669"/>
    <property type="project" value="UniProtKB-KW"/>
</dbReference>
<comment type="caution">
    <text evidence="4">The sequence shown here is derived from an EMBL/GenBank/DDBJ whole genome shotgun (WGS) entry which is preliminary data.</text>
</comment>
<accession>A0A4Y2ETI7</accession>
<dbReference type="Proteomes" id="UP000499080">
    <property type="component" value="Unassembled WGS sequence"/>
</dbReference>
<gene>
    <name evidence="4" type="ORF">AVEN_56934_1</name>
</gene>
<sequence>MAIVDSNYYFRYIDVRSFGNEGDSNILKATKLGKQIYQQTLKLPQPEPLPNNSSGQPMPYVSVAYEAFAMCKIIVRPYPAKKLTWEHRVHNYRLSRARRYVECGFGILANKWRILHRPIDVSIDMADIIIQVCCVLHNFIRHRDAYNFEDTLSCPLESIPAIGTRDNIGVETRNSFNNYFCSPAGSVPWQNRSCNIVA</sequence>
<comment type="cofactor">
    <cofactor evidence="1">
        <name>a divalent metal cation</name>
        <dbReference type="ChEBI" id="CHEBI:60240"/>
    </cofactor>
</comment>
<reference evidence="4 5" key="1">
    <citation type="journal article" date="2019" name="Sci. Rep.">
        <title>Orb-weaving spider Araneus ventricosus genome elucidates the spidroin gene catalogue.</title>
        <authorList>
            <person name="Kono N."/>
            <person name="Nakamura H."/>
            <person name="Ohtoshi R."/>
            <person name="Moran D.A.P."/>
            <person name="Shinohara A."/>
            <person name="Yoshida Y."/>
            <person name="Fujiwara M."/>
            <person name="Mori M."/>
            <person name="Tomita M."/>
            <person name="Arakawa K."/>
        </authorList>
    </citation>
    <scope>NUCLEOTIDE SEQUENCE [LARGE SCALE GENOMIC DNA]</scope>
</reference>
<evidence type="ECO:0000313" key="4">
    <source>
        <dbReference type="EMBL" id="GBM31837.1"/>
    </source>
</evidence>
<protein>
    <recommendedName>
        <fullName evidence="3">DDE Tnp4 domain-containing protein</fullName>
    </recommendedName>
</protein>
<proteinExistence type="predicted"/>
<evidence type="ECO:0000256" key="2">
    <source>
        <dbReference type="ARBA" id="ARBA00022723"/>
    </source>
</evidence>
<keyword evidence="2" id="KW-0479">Metal-binding</keyword>
<evidence type="ECO:0000256" key="1">
    <source>
        <dbReference type="ARBA" id="ARBA00001968"/>
    </source>
</evidence>